<protein>
    <recommendedName>
        <fullName evidence="1">Peptidase S1 domain-containing protein</fullName>
    </recommendedName>
</protein>
<organism evidence="2 3">
    <name type="scientific">Tenebrio molitor</name>
    <name type="common">Yellow mealworm beetle</name>
    <dbReference type="NCBI Taxonomy" id="7067"/>
    <lineage>
        <taxon>Eukaryota</taxon>
        <taxon>Metazoa</taxon>
        <taxon>Ecdysozoa</taxon>
        <taxon>Arthropoda</taxon>
        <taxon>Hexapoda</taxon>
        <taxon>Insecta</taxon>
        <taxon>Pterygota</taxon>
        <taxon>Neoptera</taxon>
        <taxon>Endopterygota</taxon>
        <taxon>Coleoptera</taxon>
        <taxon>Polyphaga</taxon>
        <taxon>Cucujiformia</taxon>
        <taxon>Tenebrionidae</taxon>
        <taxon>Tenebrio</taxon>
    </lineage>
</organism>
<evidence type="ECO:0000313" key="2">
    <source>
        <dbReference type="EMBL" id="KAH0814555.1"/>
    </source>
</evidence>
<sequence>MKRAITPKIQKAETVIKAVDPKLRVKKIKPPGTKFRVNSKSVKTAVQGLITFTTENPKLKNRLFEDEQFPLFLQINSVKIPTGHSKIVRISLKHSTLTPDSDVCLIVPDVKGIANKNHDEHLAHYEELLRRKGVENIKKIMTFHEFRTEYETFELKRRLVELYDAFLVDGRISGKTVKKCGKIFYKKRKVPTSIKLQVTKLKEHIKQALCKTLLHLHPNGDSFTVQIGHSKMELADLAENVFSVLEGLEKDFPGGFENVRSINMYSYRGISIPIYTTLKNQNEVVLPQVKKQKIIDTVSGELSTRIHSKARVTPRVDSKNWTTNKCSKKKDVALVGQNHDLPYYNRPVHLTKIPLCSIHFNEAKYVRIGVMNIFDNSTFKQVLKIANFIPHPSYNLSSVYNDIGLIKLEKLARLNSYARPACLSTDAKIPAANAIATGWGDTTDREGIPSDDLRKVTLQLVDSDTCNSSYTNPIDHRLKNGINDGTQVCAGSNSEEVKDTCQTKCKKIPEMLSNRYIPLNILSA</sequence>
<dbReference type="CDD" id="cd00403">
    <property type="entry name" value="Ribosomal_L1"/>
    <property type="match status" value="1"/>
</dbReference>
<dbReference type="Pfam" id="PF00089">
    <property type="entry name" value="Trypsin"/>
    <property type="match status" value="1"/>
</dbReference>
<proteinExistence type="predicted"/>
<dbReference type="PANTHER" id="PTHR24258:SF136">
    <property type="entry name" value="GH06673P-RELATED"/>
    <property type="match status" value="1"/>
</dbReference>
<feature type="domain" description="Peptidase S1" evidence="1">
    <location>
        <begin position="355"/>
        <end position="524"/>
    </location>
</feature>
<dbReference type="GO" id="GO:0004252">
    <property type="term" value="F:serine-type endopeptidase activity"/>
    <property type="evidence" value="ECO:0007669"/>
    <property type="project" value="InterPro"/>
</dbReference>
<dbReference type="FunFam" id="3.40.50.790:FF:000030">
    <property type="entry name" value="Ribosomal L1 domain-containing protein CG13096-like Protein"/>
    <property type="match status" value="1"/>
</dbReference>
<name>A0A8J6H9H2_TENMO</name>
<dbReference type="PANTHER" id="PTHR24258">
    <property type="entry name" value="SERINE PROTEASE-RELATED"/>
    <property type="match status" value="1"/>
</dbReference>
<dbReference type="SUPFAM" id="SSF56808">
    <property type="entry name" value="Ribosomal protein L1"/>
    <property type="match status" value="1"/>
</dbReference>
<reference evidence="2" key="1">
    <citation type="journal article" date="2020" name="J Insects Food Feed">
        <title>The yellow mealworm (Tenebrio molitor) genome: a resource for the emerging insects as food and feed industry.</title>
        <authorList>
            <person name="Eriksson T."/>
            <person name="Andere A."/>
            <person name="Kelstrup H."/>
            <person name="Emery V."/>
            <person name="Picard C."/>
        </authorList>
    </citation>
    <scope>NUCLEOTIDE SEQUENCE</scope>
    <source>
        <strain evidence="2">Stoneville</strain>
        <tissue evidence="2">Whole head</tissue>
    </source>
</reference>
<dbReference type="Gene3D" id="2.40.10.10">
    <property type="entry name" value="Trypsin-like serine proteases"/>
    <property type="match status" value="1"/>
</dbReference>
<evidence type="ECO:0000313" key="3">
    <source>
        <dbReference type="Proteomes" id="UP000719412"/>
    </source>
</evidence>
<dbReference type="Pfam" id="PF00687">
    <property type="entry name" value="Ribosomal_L1"/>
    <property type="match status" value="1"/>
</dbReference>
<dbReference type="InterPro" id="IPR028364">
    <property type="entry name" value="Ribosomal_uL1/biogenesis"/>
</dbReference>
<gene>
    <name evidence="2" type="ORF">GEV33_008236</name>
</gene>
<keyword evidence="3" id="KW-1185">Reference proteome</keyword>
<dbReference type="SMART" id="SM00020">
    <property type="entry name" value="Tryp_SPc"/>
    <property type="match status" value="1"/>
</dbReference>
<dbReference type="InterPro" id="IPR043504">
    <property type="entry name" value="Peptidase_S1_PA_chymotrypsin"/>
</dbReference>
<dbReference type="InterPro" id="IPR023674">
    <property type="entry name" value="Ribosomal_uL1-like"/>
</dbReference>
<dbReference type="EMBL" id="JABDTM020024179">
    <property type="protein sequence ID" value="KAH0814555.1"/>
    <property type="molecule type" value="Genomic_DNA"/>
</dbReference>
<dbReference type="SUPFAM" id="SSF50494">
    <property type="entry name" value="Trypsin-like serine proteases"/>
    <property type="match status" value="1"/>
</dbReference>
<comment type="caution">
    <text evidence="2">The sequence shown here is derived from an EMBL/GenBank/DDBJ whole genome shotgun (WGS) entry which is preliminary data.</text>
</comment>
<dbReference type="Gene3D" id="3.40.50.790">
    <property type="match status" value="1"/>
</dbReference>
<reference evidence="2" key="2">
    <citation type="submission" date="2021-08" db="EMBL/GenBank/DDBJ databases">
        <authorList>
            <person name="Eriksson T."/>
        </authorList>
    </citation>
    <scope>NUCLEOTIDE SEQUENCE</scope>
    <source>
        <strain evidence="2">Stoneville</strain>
        <tissue evidence="2">Whole head</tissue>
    </source>
</reference>
<dbReference type="Proteomes" id="UP000719412">
    <property type="component" value="Unassembled WGS sequence"/>
</dbReference>
<dbReference type="InterPro" id="IPR016095">
    <property type="entry name" value="Ribosomal_uL1_3-a/b-sand"/>
</dbReference>
<dbReference type="PROSITE" id="PS50240">
    <property type="entry name" value="TRYPSIN_DOM"/>
    <property type="match status" value="1"/>
</dbReference>
<dbReference type="InterPro" id="IPR009003">
    <property type="entry name" value="Peptidase_S1_PA"/>
</dbReference>
<dbReference type="GO" id="GO:0006508">
    <property type="term" value="P:proteolysis"/>
    <property type="evidence" value="ECO:0007669"/>
    <property type="project" value="InterPro"/>
</dbReference>
<dbReference type="AlphaFoldDB" id="A0A8J6H9H2"/>
<evidence type="ECO:0000259" key="1">
    <source>
        <dbReference type="PROSITE" id="PS50240"/>
    </source>
</evidence>
<accession>A0A8J6H9H2</accession>
<dbReference type="InterPro" id="IPR001254">
    <property type="entry name" value="Trypsin_dom"/>
</dbReference>